<keyword evidence="4 6" id="KW-1133">Transmembrane helix</keyword>
<feature type="transmembrane region" description="Helical" evidence="6">
    <location>
        <begin position="376"/>
        <end position="396"/>
    </location>
</feature>
<feature type="transmembrane region" description="Helical" evidence="6">
    <location>
        <begin position="402"/>
        <end position="422"/>
    </location>
</feature>
<protein>
    <submittedName>
        <fullName evidence="7">Oligosaccharide flippase family protein</fullName>
    </submittedName>
</protein>
<keyword evidence="5 6" id="KW-0472">Membrane</keyword>
<feature type="transmembrane region" description="Helical" evidence="6">
    <location>
        <begin position="350"/>
        <end position="369"/>
    </location>
</feature>
<evidence type="ECO:0000313" key="8">
    <source>
        <dbReference type="Proteomes" id="UP000469724"/>
    </source>
</evidence>
<feature type="transmembrane region" description="Helical" evidence="6">
    <location>
        <begin position="228"/>
        <end position="245"/>
    </location>
</feature>
<accession>A0A7K3NJV4</accession>
<dbReference type="InterPro" id="IPR050833">
    <property type="entry name" value="Poly_Biosynth_Transport"/>
</dbReference>
<evidence type="ECO:0000256" key="4">
    <source>
        <dbReference type="ARBA" id="ARBA00022989"/>
    </source>
</evidence>
<keyword evidence="8" id="KW-1185">Reference proteome</keyword>
<dbReference type="RefSeq" id="WP_163301127.1">
    <property type="nucleotide sequence ID" value="NZ_JAAGRQ010000013.1"/>
</dbReference>
<feature type="transmembrane region" description="Helical" evidence="6">
    <location>
        <begin position="434"/>
        <end position="454"/>
    </location>
</feature>
<feature type="transmembrane region" description="Helical" evidence="6">
    <location>
        <begin position="186"/>
        <end position="207"/>
    </location>
</feature>
<evidence type="ECO:0000256" key="1">
    <source>
        <dbReference type="ARBA" id="ARBA00004651"/>
    </source>
</evidence>
<dbReference type="PANTHER" id="PTHR30250:SF11">
    <property type="entry name" value="O-ANTIGEN TRANSPORTER-RELATED"/>
    <property type="match status" value="1"/>
</dbReference>
<keyword evidence="3 6" id="KW-0812">Transmembrane</keyword>
<comment type="subcellular location">
    <subcellularLocation>
        <location evidence="1">Cell membrane</location>
        <topology evidence="1">Multi-pass membrane protein</topology>
    </subcellularLocation>
</comment>
<feature type="transmembrane region" description="Helical" evidence="6">
    <location>
        <begin position="125"/>
        <end position="150"/>
    </location>
</feature>
<dbReference type="PANTHER" id="PTHR30250">
    <property type="entry name" value="PST FAMILY PREDICTED COLANIC ACID TRANSPORTER"/>
    <property type="match status" value="1"/>
</dbReference>
<evidence type="ECO:0000256" key="2">
    <source>
        <dbReference type="ARBA" id="ARBA00022475"/>
    </source>
</evidence>
<evidence type="ECO:0000256" key="6">
    <source>
        <dbReference type="SAM" id="Phobius"/>
    </source>
</evidence>
<name>A0A7K3NJV4_9BACT</name>
<keyword evidence="2" id="KW-1003">Cell membrane</keyword>
<dbReference type="Pfam" id="PF13440">
    <property type="entry name" value="Polysacc_synt_3"/>
    <property type="match status" value="1"/>
</dbReference>
<dbReference type="AlphaFoldDB" id="A0A7K3NJV4"/>
<feature type="transmembrane region" description="Helical" evidence="6">
    <location>
        <begin position="274"/>
        <end position="292"/>
    </location>
</feature>
<feature type="transmembrane region" description="Helical" evidence="6">
    <location>
        <begin position="98"/>
        <end position="119"/>
    </location>
</feature>
<gene>
    <name evidence="7" type="ORF">G3N56_04845</name>
</gene>
<sequence>MAHTPKNTSPSEKKDAAYSHGILAKFLHLAGAQWLRDGLHTVFLIYLARQSTSDYGEFMVAFGLASIILFLGEFGLNQPLVASLSKKFTHKGDILAQYTLLKGGILTAGWLGVLIFVLWQDYTPGLTNLVLVISAGVGLEALASSFFVAIRVEGRQDLEARIRAVAALLGYGWGLSLLIAGAAPHWIALFKLIENGVNLAGGIWMALAKTDFEGLTLKRKSLARTWATAKNGAIFVLMALAAILYNKANVYFLQGQAGPTKVAQYSATWELVDGMAILVSNLLLRSVLYPLFVRLWKNDRQEFGRLASDCLRWLIGISLPVMFVLYVESDRIIGAIYGGAYHEAMWMQKYLVFTIICAFVHNLAAYLMMSQGRERLLLFIYVAGLAVNLVLCATLIPADPLLGACLAMLVTKAAVALASTAYCHFSMHIINLRALAPIGLALAAGCGLYLLLGLTGVRELAEAAALIPFVFLVRKWRAEIKARQAAVP</sequence>
<dbReference type="EMBL" id="JAAGRQ010000013">
    <property type="protein sequence ID" value="NDY56073.1"/>
    <property type="molecule type" value="Genomic_DNA"/>
</dbReference>
<reference evidence="7 8" key="1">
    <citation type="submission" date="2020-02" db="EMBL/GenBank/DDBJ databases">
        <title>Comparative genomics of sulfur disproportionating microorganisms.</title>
        <authorList>
            <person name="Ward L.M."/>
            <person name="Bertran E."/>
            <person name="Johnston D.T."/>
        </authorList>
    </citation>
    <scope>NUCLEOTIDE SEQUENCE [LARGE SCALE GENOMIC DNA]</scope>
    <source>
        <strain evidence="7 8">DSM 3696</strain>
    </source>
</reference>
<evidence type="ECO:0000313" key="7">
    <source>
        <dbReference type="EMBL" id="NDY56073.1"/>
    </source>
</evidence>
<evidence type="ECO:0000256" key="5">
    <source>
        <dbReference type="ARBA" id="ARBA00023136"/>
    </source>
</evidence>
<proteinExistence type="predicted"/>
<dbReference type="Proteomes" id="UP000469724">
    <property type="component" value="Unassembled WGS sequence"/>
</dbReference>
<feature type="transmembrane region" description="Helical" evidence="6">
    <location>
        <begin position="58"/>
        <end position="77"/>
    </location>
</feature>
<evidence type="ECO:0000256" key="3">
    <source>
        <dbReference type="ARBA" id="ARBA00022692"/>
    </source>
</evidence>
<feature type="transmembrane region" description="Helical" evidence="6">
    <location>
        <begin position="162"/>
        <end position="180"/>
    </location>
</feature>
<feature type="transmembrane region" description="Helical" evidence="6">
    <location>
        <begin position="313"/>
        <end position="338"/>
    </location>
</feature>
<comment type="caution">
    <text evidence="7">The sequence shown here is derived from an EMBL/GenBank/DDBJ whole genome shotgun (WGS) entry which is preliminary data.</text>
</comment>
<organism evidence="7 8">
    <name type="scientific">Desulfolutivibrio sulfodismutans</name>
    <dbReference type="NCBI Taxonomy" id="63561"/>
    <lineage>
        <taxon>Bacteria</taxon>
        <taxon>Pseudomonadati</taxon>
        <taxon>Thermodesulfobacteriota</taxon>
        <taxon>Desulfovibrionia</taxon>
        <taxon>Desulfovibrionales</taxon>
        <taxon>Desulfovibrionaceae</taxon>
        <taxon>Desulfolutivibrio</taxon>
    </lineage>
</organism>
<dbReference type="GO" id="GO:0005886">
    <property type="term" value="C:plasma membrane"/>
    <property type="evidence" value="ECO:0007669"/>
    <property type="project" value="UniProtKB-SubCell"/>
</dbReference>